<dbReference type="Proteomes" id="UP001189429">
    <property type="component" value="Unassembled WGS sequence"/>
</dbReference>
<keyword evidence="4" id="KW-1185">Reference proteome</keyword>
<proteinExistence type="predicted"/>
<sequence>MAKLESLFLQPGWAIWPDTLSGEFERQLSMKARISCEICKHADMNRAIEGLGGMIFERCWLKSGGRCDPSGWWKTISSRRGRPSTEIAHRESYAEQLRKDDSTPPAGHAQASEEIVTIDQATDFAMVEGATGQRARGERQTTRRAKLGATAFGGGMVCLLLYILGVELQQLMEMLGGVLDSMGPGHSGPGWRKEAPRRQPAFDGRLQGLSGKRRAARRRHVRGPRPA</sequence>
<feature type="region of interest" description="Disordered" evidence="1">
    <location>
        <begin position="185"/>
        <end position="227"/>
    </location>
</feature>
<organism evidence="3 4">
    <name type="scientific">Prorocentrum cordatum</name>
    <dbReference type="NCBI Taxonomy" id="2364126"/>
    <lineage>
        <taxon>Eukaryota</taxon>
        <taxon>Sar</taxon>
        <taxon>Alveolata</taxon>
        <taxon>Dinophyceae</taxon>
        <taxon>Prorocentrales</taxon>
        <taxon>Prorocentraceae</taxon>
        <taxon>Prorocentrum</taxon>
    </lineage>
</organism>
<evidence type="ECO:0000256" key="2">
    <source>
        <dbReference type="SAM" id="Phobius"/>
    </source>
</evidence>
<name>A0ABN9RE46_9DINO</name>
<feature type="transmembrane region" description="Helical" evidence="2">
    <location>
        <begin position="147"/>
        <end position="165"/>
    </location>
</feature>
<keyword evidence="2" id="KW-0472">Membrane</keyword>
<keyword evidence="2" id="KW-0812">Transmembrane</keyword>
<accession>A0ABN9RE46</accession>
<evidence type="ECO:0000313" key="4">
    <source>
        <dbReference type="Proteomes" id="UP001189429"/>
    </source>
</evidence>
<reference evidence="3" key="1">
    <citation type="submission" date="2023-10" db="EMBL/GenBank/DDBJ databases">
        <authorList>
            <person name="Chen Y."/>
            <person name="Shah S."/>
            <person name="Dougan E. K."/>
            <person name="Thang M."/>
            <person name="Chan C."/>
        </authorList>
    </citation>
    <scope>NUCLEOTIDE SEQUENCE [LARGE SCALE GENOMIC DNA]</scope>
</reference>
<dbReference type="EMBL" id="CAUYUJ010006324">
    <property type="protein sequence ID" value="CAK0816972.1"/>
    <property type="molecule type" value="Genomic_DNA"/>
</dbReference>
<feature type="compositionally biased region" description="Basic residues" evidence="1">
    <location>
        <begin position="211"/>
        <end position="227"/>
    </location>
</feature>
<evidence type="ECO:0000256" key="1">
    <source>
        <dbReference type="SAM" id="MobiDB-lite"/>
    </source>
</evidence>
<protein>
    <submittedName>
        <fullName evidence="3">Uncharacterized protein</fullName>
    </submittedName>
</protein>
<evidence type="ECO:0000313" key="3">
    <source>
        <dbReference type="EMBL" id="CAK0816972.1"/>
    </source>
</evidence>
<comment type="caution">
    <text evidence="3">The sequence shown here is derived from an EMBL/GenBank/DDBJ whole genome shotgun (WGS) entry which is preliminary data.</text>
</comment>
<keyword evidence="2" id="KW-1133">Transmembrane helix</keyword>
<gene>
    <name evidence="3" type="ORF">PCOR1329_LOCUS19712</name>
</gene>